<dbReference type="InterPro" id="IPR004256">
    <property type="entry name" value="DUF234"/>
</dbReference>
<sequence length="312" mass="36566">MKNTSLLDQFRSFYIRNYPNDMETHIEYFAIFGGLGFEVDTTQPISFLIEDLILENFTYLNAKIEDLTLGNPINKRLLHALAVGDRRIFSAFNRAGLNNSNGGVALNYLQERGLVQIEYSREECNKSPNPKNKLKRELARQRISHKVLFTHPFIRFWFYFIYPNIRDIRNKKYSRLFKNFKLRQNSYTSLVFEELSEVLLNYNLRDAQIVSSGSYWDAKIEIDILTIADNDKIYVAECKWTNHVVTKKEWQKLTQKCEILGIEPSQIILFSKRGFSKELKQMQGKDLALYSSDDFEVLLKNTSSDELIDSLF</sequence>
<dbReference type="EMBL" id="AUPZ01000005">
    <property type="protein sequence ID" value="EQB39745.1"/>
    <property type="molecule type" value="Genomic_DNA"/>
</dbReference>
<dbReference type="Pfam" id="PF03008">
    <property type="entry name" value="DUF234"/>
    <property type="match status" value="1"/>
</dbReference>
<accession>T0JFH6</accession>
<evidence type="ECO:0000313" key="2">
    <source>
        <dbReference type="EMBL" id="EQB39745.1"/>
    </source>
</evidence>
<dbReference type="STRING" id="1172190.M947_04005"/>
<dbReference type="RefSeq" id="WP_021287072.1">
    <property type="nucleotide sequence ID" value="NZ_AUPZ01000005.1"/>
</dbReference>
<dbReference type="eggNOG" id="COG1672">
    <property type="taxonomic scope" value="Bacteria"/>
</dbReference>
<dbReference type="OrthoDB" id="9801758at2"/>
<organism evidence="2 3">
    <name type="scientific">Sulfurimonas hongkongensis</name>
    <dbReference type="NCBI Taxonomy" id="1172190"/>
    <lineage>
        <taxon>Bacteria</taxon>
        <taxon>Pseudomonadati</taxon>
        <taxon>Campylobacterota</taxon>
        <taxon>Epsilonproteobacteria</taxon>
        <taxon>Campylobacterales</taxon>
        <taxon>Sulfurimonadaceae</taxon>
        <taxon>Sulfurimonas</taxon>
    </lineage>
</organism>
<evidence type="ECO:0000313" key="3">
    <source>
        <dbReference type="Proteomes" id="UP000015520"/>
    </source>
</evidence>
<name>T0JFH6_9BACT</name>
<dbReference type="Proteomes" id="UP000015520">
    <property type="component" value="Unassembled WGS sequence"/>
</dbReference>
<keyword evidence="3" id="KW-1185">Reference proteome</keyword>
<gene>
    <name evidence="2" type="ORF">M947_04005</name>
</gene>
<dbReference type="PANTHER" id="PTHR34704">
    <property type="entry name" value="ATPASE"/>
    <property type="match status" value="1"/>
</dbReference>
<evidence type="ECO:0000259" key="1">
    <source>
        <dbReference type="Pfam" id="PF03008"/>
    </source>
</evidence>
<dbReference type="SUPFAM" id="SSF52980">
    <property type="entry name" value="Restriction endonuclease-like"/>
    <property type="match status" value="1"/>
</dbReference>
<reference evidence="2 3" key="1">
    <citation type="submission" date="2013-07" db="EMBL/GenBank/DDBJ databases">
        <title>Sulfurimonas hongkongensis AST-10 Genome Sequencing.</title>
        <authorList>
            <person name="Cai L."/>
            <person name="Zhang T."/>
        </authorList>
    </citation>
    <scope>NUCLEOTIDE SEQUENCE [LARGE SCALE GENOMIC DNA]</scope>
    <source>
        <strain evidence="2 3">AST-10</strain>
    </source>
</reference>
<feature type="domain" description="DUF234" evidence="1">
    <location>
        <begin position="157"/>
        <end position="251"/>
    </location>
</feature>
<comment type="caution">
    <text evidence="2">The sequence shown here is derived from an EMBL/GenBank/DDBJ whole genome shotgun (WGS) entry which is preliminary data.</text>
</comment>
<proteinExistence type="predicted"/>
<dbReference type="AlphaFoldDB" id="T0JFH6"/>
<protein>
    <submittedName>
        <fullName evidence="2">ATPase</fullName>
    </submittedName>
</protein>
<dbReference type="PATRIC" id="fig|1172190.3.peg.777"/>
<dbReference type="InterPro" id="IPR011335">
    <property type="entry name" value="Restrct_endonuc-II-like"/>
</dbReference>
<dbReference type="PANTHER" id="PTHR34704:SF1">
    <property type="entry name" value="ATPASE"/>
    <property type="match status" value="1"/>
</dbReference>